<gene>
    <name evidence="1" type="ORF">ACFFJK_12170</name>
</gene>
<proteinExistence type="predicted"/>
<evidence type="ECO:0000313" key="1">
    <source>
        <dbReference type="EMBL" id="MFC0252646.1"/>
    </source>
</evidence>
<dbReference type="RefSeq" id="WP_379679443.1">
    <property type="nucleotide sequence ID" value="NZ_JBHLWP010000011.1"/>
</dbReference>
<evidence type="ECO:0008006" key="3">
    <source>
        <dbReference type="Google" id="ProtNLM"/>
    </source>
</evidence>
<comment type="caution">
    <text evidence="1">The sequence shown here is derived from an EMBL/GenBank/DDBJ whole genome shotgun (WGS) entry which is preliminary data.</text>
</comment>
<name>A0ABV6FGI9_9BURK</name>
<keyword evidence="2" id="KW-1185">Reference proteome</keyword>
<accession>A0ABV6FGI9</accession>
<dbReference type="EMBL" id="JBHLWP010000011">
    <property type="protein sequence ID" value="MFC0252646.1"/>
    <property type="molecule type" value="Genomic_DNA"/>
</dbReference>
<reference evidence="1 2" key="1">
    <citation type="submission" date="2024-09" db="EMBL/GenBank/DDBJ databases">
        <authorList>
            <person name="Sun Q."/>
            <person name="Mori K."/>
        </authorList>
    </citation>
    <scope>NUCLEOTIDE SEQUENCE [LARGE SCALE GENOMIC DNA]</scope>
    <source>
        <strain evidence="1 2">CCM 7792</strain>
    </source>
</reference>
<evidence type="ECO:0000313" key="2">
    <source>
        <dbReference type="Proteomes" id="UP001589773"/>
    </source>
</evidence>
<organism evidence="1 2">
    <name type="scientific">Massilia consociata</name>
    <dbReference type="NCBI Taxonomy" id="760117"/>
    <lineage>
        <taxon>Bacteria</taxon>
        <taxon>Pseudomonadati</taxon>
        <taxon>Pseudomonadota</taxon>
        <taxon>Betaproteobacteria</taxon>
        <taxon>Burkholderiales</taxon>
        <taxon>Oxalobacteraceae</taxon>
        <taxon>Telluria group</taxon>
        <taxon>Massilia</taxon>
    </lineage>
</organism>
<protein>
    <recommendedName>
        <fullName evidence="3">DUF3618 domain-containing protein</fullName>
    </recommendedName>
</protein>
<sequence length="131" mass="14361">MHNHDGTTGLAGHKHSTDPVVRKQELLREGEFFRTSVAHARAQIRHSARPEVMLHGVIDQATWALRARADAMLKPTGTSVSVLMPYGLALFNFLRQRRLGKPAAGAALVLGAIGYYMNKRRAVAQGTHPAE</sequence>
<dbReference type="Proteomes" id="UP001589773">
    <property type="component" value="Unassembled WGS sequence"/>
</dbReference>